<organism evidence="4 5">
    <name type="scientific">Alteraurantiacibacter aestuarii</name>
    <dbReference type="NCBI Taxonomy" id="650004"/>
    <lineage>
        <taxon>Bacteria</taxon>
        <taxon>Pseudomonadati</taxon>
        <taxon>Pseudomonadota</taxon>
        <taxon>Alphaproteobacteria</taxon>
        <taxon>Sphingomonadales</taxon>
        <taxon>Erythrobacteraceae</taxon>
        <taxon>Alteraurantiacibacter</taxon>
    </lineage>
</organism>
<keyword evidence="2" id="KW-1133">Transmembrane helix</keyword>
<evidence type="ECO:0000259" key="3">
    <source>
        <dbReference type="PROSITE" id="PS51724"/>
    </source>
</evidence>
<dbReference type="GO" id="GO:0042834">
    <property type="term" value="F:peptidoglycan binding"/>
    <property type="evidence" value="ECO:0007669"/>
    <property type="project" value="InterPro"/>
</dbReference>
<evidence type="ECO:0000313" key="5">
    <source>
        <dbReference type="Proteomes" id="UP000435243"/>
    </source>
</evidence>
<dbReference type="Pfam" id="PF05036">
    <property type="entry name" value="SPOR"/>
    <property type="match status" value="1"/>
</dbReference>
<feature type="region of interest" description="Disordered" evidence="1">
    <location>
        <begin position="140"/>
        <end position="167"/>
    </location>
</feature>
<feature type="domain" description="SPOR" evidence="3">
    <location>
        <begin position="165"/>
        <end position="246"/>
    </location>
</feature>
<feature type="compositionally biased region" description="Low complexity" evidence="1">
    <location>
        <begin position="153"/>
        <end position="167"/>
    </location>
</feature>
<reference evidence="4 5" key="1">
    <citation type="submission" date="2019-12" db="EMBL/GenBank/DDBJ databases">
        <title>Genomic-based taxomic classification of the family Erythrobacteraceae.</title>
        <authorList>
            <person name="Xu L."/>
        </authorList>
    </citation>
    <scope>NUCLEOTIDE SEQUENCE [LARGE SCALE GENOMIC DNA]</scope>
    <source>
        <strain evidence="4 5">JCM 16339</strain>
    </source>
</reference>
<evidence type="ECO:0000256" key="1">
    <source>
        <dbReference type="SAM" id="MobiDB-lite"/>
    </source>
</evidence>
<accession>A0A844ZM63</accession>
<dbReference type="PROSITE" id="PS51724">
    <property type="entry name" value="SPOR"/>
    <property type="match status" value="1"/>
</dbReference>
<comment type="caution">
    <text evidence="4">The sequence shown here is derived from an EMBL/GenBank/DDBJ whole genome shotgun (WGS) entry which is preliminary data.</text>
</comment>
<keyword evidence="5" id="KW-1185">Reference proteome</keyword>
<dbReference type="EMBL" id="WTYY01000004">
    <property type="protein sequence ID" value="MXO88915.1"/>
    <property type="molecule type" value="Genomic_DNA"/>
</dbReference>
<dbReference type="Gene3D" id="3.30.70.1070">
    <property type="entry name" value="Sporulation related repeat"/>
    <property type="match status" value="1"/>
</dbReference>
<dbReference type="AlphaFoldDB" id="A0A844ZM63"/>
<proteinExistence type="predicted"/>
<dbReference type="InterPro" id="IPR007730">
    <property type="entry name" value="SPOR-like_dom"/>
</dbReference>
<sequence length="246" mass="25818">MWPGDDQDEGEATDSGANDQGNDDVLQAEEQLVLADDGERLPWLESDEEYEEEGFNTRLILFALLGLLAVAAIVFTAWFFLRDQSDNEMSADGSTISAPDEPYKERPEDPGGSEVAGTGDVSYGVGEGQVTEGRLADTAPAPSIDIDQAGNNASADDASDSEPAAATTTGVGVQVGAFSSRAAAQNGWAQLRTRFSVLQGVDYRIVEGAADSGTIYRLQAVASNAAAADTLCRAIRSSGGDCQVKR</sequence>
<feature type="compositionally biased region" description="Acidic residues" evidence="1">
    <location>
        <begin position="1"/>
        <end position="12"/>
    </location>
</feature>
<evidence type="ECO:0000256" key="2">
    <source>
        <dbReference type="SAM" id="Phobius"/>
    </source>
</evidence>
<protein>
    <submittedName>
        <fullName evidence="4">SPOR domain-containing protein</fullName>
    </submittedName>
</protein>
<gene>
    <name evidence="4" type="ORF">GRI32_09200</name>
</gene>
<dbReference type="SUPFAM" id="SSF110997">
    <property type="entry name" value="Sporulation related repeat"/>
    <property type="match status" value="1"/>
</dbReference>
<dbReference type="InterPro" id="IPR036680">
    <property type="entry name" value="SPOR-like_sf"/>
</dbReference>
<feature type="region of interest" description="Disordered" evidence="1">
    <location>
        <begin position="88"/>
        <end position="126"/>
    </location>
</feature>
<keyword evidence="2" id="KW-0812">Transmembrane</keyword>
<feature type="transmembrane region" description="Helical" evidence="2">
    <location>
        <begin position="59"/>
        <end position="81"/>
    </location>
</feature>
<name>A0A844ZM63_9SPHN</name>
<dbReference type="OrthoDB" id="7390714at2"/>
<dbReference type="Proteomes" id="UP000435243">
    <property type="component" value="Unassembled WGS sequence"/>
</dbReference>
<feature type="region of interest" description="Disordered" evidence="1">
    <location>
        <begin position="1"/>
        <end position="28"/>
    </location>
</feature>
<evidence type="ECO:0000313" key="4">
    <source>
        <dbReference type="EMBL" id="MXO88915.1"/>
    </source>
</evidence>
<keyword evidence="2" id="KW-0472">Membrane</keyword>